<organism evidence="8 9">
    <name type="scientific">Prescottella agglutinans</name>
    <dbReference type="NCBI Taxonomy" id="1644129"/>
    <lineage>
        <taxon>Bacteria</taxon>
        <taxon>Bacillati</taxon>
        <taxon>Actinomycetota</taxon>
        <taxon>Actinomycetes</taxon>
        <taxon>Mycobacteriales</taxon>
        <taxon>Nocardiaceae</taxon>
        <taxon>Prescottella</taxon>
    </lineage>
</organism>
<dbReference type="PRINTS" id="PR00455">
    <property type="entry name" value="HTHTETR"/>
</dbReference>
<dbReference type="SUPFAM" id="SSF46689">
    <property type="entry name" value="Homeodomain-like"/>
    <property type="match status" value="1"/>
</dbReference>
<evidence type="ECO:0000256" key="5">
    <source>
        <dbReference type="PROSITE-ProRule" id="PRU00335"/>
    </source>
</evidence>
<reference evidence="8 9" key="1">
    <citation type="submission" date="2023-04" db="EMBL/GenBank/DDBJ databases">
        <title>Forest soil microbial communities from Buena Vista Peninsula, Colon Province, Panama.</title>
        <authorList>
            <person name="Bouskill N."/>
        </authorList>
    </citation>
    <scope>NUCLEOTIDE SEQUENCE [LARGE SCALE GENOMIC DNA]</scope>
    <source>
        <strain evidence="8 9">CFH S0262</strain>
    </source>
</reference>
<accession>A0ABT6MD60</accession>
<dbReference type="InterPro" id="IPR001647">
    <property type="entry name" value="HTH_TetR"/>
</dbReference>
<proteinExistence type="predicted"/>
<sequence length="262" mass="28896">MASAGRREVILAESARLFSDRGIAATTIREIGDAVGLNSGTLYHYFSSKDAIVSEILVSFLTDLVERYDAVIAEPETARTRLARIVRVSLEVADMHPYATEIYQNEFANLSALPRYTEIAAAVESSHDAWFNVVDDGVRDGEFNSGVDIFEFQRMMRECVFMSVRWHRKTLAQDIDSLTETLTTVFLNGFVPAPQPGTTPPPPTTGRRRTAKKTAPKSVAPRESAESATAPDSSDDIRAELDSLRTELRAIRDAIAERPDAG</sequence>
<gene>
    <name evidence="8" type="ORF">M2280_003484</name>
</gene>
<keyword evidence="3 5" id="KW-0238">DNA-binding</keyword>
<dbReference type="PANTHER" id="PTHR30055">
    <property type="entry name" value="HTH-TYPE TRANSCRIPTIONAL REGULATOR RUTR"/>
    <property type="match status" value="1"/>
</dbReference>
<name>A0ABT6MD60_9NOCA</name>
<dbReference type="RefSeq" id="WP_280761568.1">
    <property type="nucleotide sequence ID" value="NZ_JARXVC010000009.1"/>
</dbReference>
<feature type="compositionally biased region" description="Basic residues" evidence="6">
    <location>
        <begin position="206"/>
        <end position="215"/>
    </location>
</feature>
<evidence type="ECO:0000259" key="7">
    <source>
        <dbReference type="PROSITE" id="PS50977"/>
    </source>
</evidence>
<evidence type="ECO:0000313" key="9">
    <source>
        <dbReference type="Proteomes" id="UP001160334"/>
    </source>
</evidence>
<dbReference type="PROSITE" id="PS01081">
    <property type="entry name" value="HTH_TETR_1"/>
    <property type="match status" value="1"/>
</dbReference>
<feature type="compositionally biased region" description="Pro residues" evidence="6">
    <location>
        <begin position="193"/>
        <end position="204"/>
    </location>
</feature>
<keyword evidence="1" id="KW-0678">Repressor</keyword>
<feature type="region of interest" description="Disordered" evidence="6">
    <location>
        <begin position="189"/>
        <end position="240"/>
    </location>
</feature>
<dbReference type="Gene3D" id="1.10.10.60">
    <property type="entry name" value="Homeodomain-like"/>
    <property type="match status" value="1"/>
</dbReference>
<dbReference type="PANTHER" id="PTHR30055:SF175">
    <property type="entry name" value="HTH-TYPE TRANSCRIPTIONAL REPRESSOR KSTR2"/>
    <property type="match status" value="1"/>
</dbReference>
<dbReference type="Gene3D" id="1.10.357.10">
    <property type="entry name" value="Tetracycline Repressor, domain 2"/>
    <property type="match status" value="1"/>
</dbReference>
<dbReference type="InterPro" id="IPR041490">
    <property type="entry name" value="KstR2_TetR_C"/>
</dbReference>
<keyword evidence="4" id="KW-0804">Transcription</keyword>
<dbReference type="InterPro" id="IPR023772">
    <property type="entry name" value="DNA-bd_HTH_TetR-type_CS"/>
</dbReference>
<comment type="caution">
    <text evidence="8">The sequence shown here is derived from an EMBL/GenBank/DDBJ whole genome shotgun (WGS) entry which is preliminary data.</text>
</comment>
<evidence type="ECO:0000256" key="3">
    <source>
        <dbReference type="ARBA" id="ARBA00023125"/>
    </source>
</evidence>
<dbReference type="Pfam" id="PF00440">
    <property type="entry name" value="TetR_N"/>
    <property type="match status" value="1"/>
</dbReference>
<feature type="DNA-binding region" description="H-T-H motif" evidence="5">
    <location>
        <begin position="27"/>
        <end position="46"/>
    </location>
</feature>
<evidence type="ECO:0000256" key="4">
    <source>
        <dbReference type="ARBA" id="ARBA00023163"/>
    </source>
</evidence>
<keyword evidence="9" id="KW-1185">Reference proteome</keyword>
<evidence type="ECO:0000313" key="8">
    <source>
        <dbReference type="EMBL" id="MDH6282256.1"/>
    </source>
</evidence>
<dbReference type="PROSITE" id="PS50977">
    <property type="entry name" value="HTH_TETR_2"/>
    <property type="match status" value="1"/>
</dbReference>
<dbReference type="EMBL" id="JARXVC010000009">
    <property type="protein sequence ID" value="MDH6282256.1"/>
    <property type="molecule type" value="Genomic_DNA"/>
</dbReference>
<protein>
    <submittedName>
        <fullName evidence="8">AcrR family transcriptional regulator</fullName>
    </submittedName>
</protein>
<evidence type="ECO:0000256" key="6">
    <source>
        <dbReference type="SAM" id="MobiDB-lite"/>
    </source>
</evidence>
<feature type="domain" description="HTH tetR-type" evidence="7">
    <location>
        <begin position="4"/>
        <end position="64"/>
    </location>
</feature>
<dbReference type="SUPFAM" id="SSF48498">
    <property type="entry name" value="Tetracyclin repressor-like, C-terminal domain"/>
    <property type="match status" value="1"/>
</dbReference>
<evidence type="ECO:0000256" key="2">
    <source>
        <dbReference type="ARBA" id="ARBA00023015"/>
    </source>
</evidence>
<keyword evidence="2" id="KW-0805">Transcription regulation</keyword>
<dbReference type="Proteomes" id="UP001160334">
    <property type="component" value="Unassembled WGS sequence"/>
</dbReference>
<dbReference type="InterPro" id="IPR036271">
    <property type="entry name" value="Tet_transcr_reg_TetR-rel_C_sf"/>
</dbReference>
<dbReference type="InterPro" id="IPR009057">
    <property type="entry name" value="Homeodomain-like_sf"/>
</dbReference>
<dbReference type="InterPro" id="IPR050109">
    <property type="entry name" value="HTH-type_TetR-like_transc_reg"/>
</dbReference>
<evidence type="ECO:0000256" key="1">
    <source>
        <dbReference type="ARBA" id="ARBA00022491"/>
    </source>
</evidence>
<dbReference type="Pfam" id="PF17932">
    <property type="entry name" value="TetR_C_24"/>
    <property type="match status" value="1"/>
</dbReference>